<comment type="caution">
    <text evidence="2">The sequence shown here is derived from an EMBL/GenBank/DDBJ whole genome shotgun (WGS) entry which is preliminary data.</text>
</comment>
<name>A0A9D4QQT5_DREPO</name>
<dbReference type="Proteomes" id="UP000828390">
    <property type="component" value="Unassembled WGS sequence"/>
</dbReference>
<gene>
    <name evidence="2" type="ORF">DPMN_112617</name>
</gene>
<dbReference type="EMBL" id="JAIWYP010000004">
    <property type="protein sequence ID" value="KAH3839192.1"/>
    <property type="molecule type" value="Genomic_DNA"/>
</dbReference>
<evidence type="ECO:0000256" key="1">
    <source>
        <dbReference type="SAM" id="MobiDB-lite"/>
    </source>
</evidence>
<keyword evidence="3" id="KW-1185">Reference proteome</keyword>
<organism evidence="2 3">
    <name type="scientific">Dreissena polymorpha</name>
    <name type="common">Zebra mussel</name>
    <name type="synonym">Mytilus polymorpha</name>
    <dbReference type="NCBI Taxonomy" id="45954"/>
    <lineage>
        <taxon>Eukaryota</taxon>
        <taxon>Metazoa</taxon>
        <taxon>Spiralia</taxon>
        <taxon>Lophotrochozoa</taxon>
        <taxon>Mollusca</taxon>
        <taxon>Bivalvia</taxon>
        <taxon>Autobranchia</taxon>
        <taxon>Heteroconchia</taxon>
        <taxon>Euheterodonta</taxon>
        <taxon>Imparidentia</taxon>
        <taxon>Neoheterodontei</taxon>
        <taxon>Myida</taxon>
        <taxon>Dreissenoidea</taxon>
        <taxon>Dreissenidae</taxon>
        <taxon>Dreissena</taxon>
    </lineage>
</organism>
<proteinExistence type="predicted"/>
<reference evidence="2" key="2">
    <citation type="submission" date="2020-11" db="EMBL/GenBank/DDBJ databases">
        <authorList>
            <person name="McCartney M.A."/>
            <person name="Auch B."/>
            <person name="Kono T."/>
            <person name="Mallez S."/>
            <person name="Becker A."/>
            <person name="Gohl D.M."/>
            <person name="Silverstein K.A.T."/>
            <person name="Koren S."/>
            <person name="Bechman K.B."/>
            <person name="Herman A."/>
            <person name="Abrahante J.E."/>
            <person name="Garbe J."/>
        </authorList>
    </citation>
    <scope>NUCLEOTIDE SEQUENCE</scope>
    <source>
        <strain evidence="2">Duluth1</strain>
        <tissue evidence="2">Whole animal</tissue>
    </source>
</reference>
<evidence type="ECO:0000313" key="2">
    <source>
        <dbReference type="EMBL" id="KAH3839192.1"/>
    </source>
</evidence>
<accession>A0A9D4QQT5</accession>
<evidence type="ECO:0000313" key="3">
    <source>
        <dbReference type="Proteomes" id="UP000828390"/>
    </source>
</evidence>
<reference evidence="2" key="1">
    <citation type="journal article" date="2019" name="bioRxiv">
        <title>The Genome of the Zebra Mussel, Dreissena polymorpha: A Resource for Invasive Species Research.</title>
        <authorList>
            <person name="McCartney M.A."/>
            <person name="Auch B."/>
            <person name="Kono T."/>
            <person name="Mallez S."/>
            <person name="Zhang Y."/>
            <person name="Obille A."/>
            <person name="Becker A."/>
            <person name="Abrahante J.E."/>
            <person name="Garbe J."/>
            <person name="Badalamenti J.P."/>
            <person name="Herman A."/>
            <person name="Mangelson H."/>
            <person name="Liachko I."/>
            <person name="Sullivan S."/>
            <person name="Sone E.D."/>
            <person name="Koren S."/>
            <person name="Silverstein K.A.T."/>
            <person name="Beckman K.B."/>
            <person name="Gohl D.M."/>
        </authorList>
    </citation>
    <scope>NUCLEOTIDE SEQUENCE</scope>
    <source>
        <strain evidence="2">Duluth1</strain>
        <tissue evidence="2">Whole animal</tissue>
    </source>
</reference>
<feature type="region of interest" description="Disordered" evidence="1">
    <location>
        <begin position="1"/>
        <end position="50"/>
    </location>
</feature>
<sequence length="50" mass="5311">MYIERRPVGRPGSSAMESSENKNNTDNEKSQGHYTANGADGDSHGVVGCV</sequence>
<protein>
    <submittedName>
        <fullName evidence="2">Uncharacterized protein</fullName>
    </submittedName>
</protein>
<dbReference type="AlphaFoldDB" id="A0A9D4QQT5"/>
<feature type="compositionally biased region" description="Basic and acidic residues" evidence="1">
    <location>
        <begin position="19"/>
        <end position="31"/>
    </location>
</feature>